<keyword evidence="1" id="KW-0472">Membrane</keyword>
<keyword evidence="1" id="KW-1133">Transmembrane helix</keyword>
<feature type="transmembrane region" description="Helical" evidence="1">
    <location>
        <begin position="37"/>
        <end position="58"/>
    </location>
</feature>
<proteinExistence type="predicted"/>
<sequence length="174" mass="19101">MKTAIHFLFRAKISFIELFAIFLGLHLAASFDFSRKGWGQAATVWVIMALVGAVYRFYVRDAAHAAEQLAEMAGDTPESLLAEARQLLDEAVTESKHRGEVIAAQSKAMVDAETLIAQLRARTLQLRELLDFNRTALADARDQIEQRTVVVSGGEPASLSELMPRLGGNIDTNA</sequence>
<dbReference type="Proteomes" id="UP000221845">
    <property type="component" value="Segment"/>
</dbReference>
<feature type="transmembrane region" description="Helical" evidence="1">
    <location>
        <begin position="12"/>
        <end position="31"/>
    </location>
</feature>
<evidence type="ECO:0000313" key="2">
    <source>
        <dbReference type="EMBL" id="ARV77159.1"/>
    </source>
</evidence>
<gene>
    <name evidence="2" type="ORF">SKUL_60</name>
</gene>
<protein>
    <submittedName>
        <fullName evidence="2">Uncharacterized protein</fullName>
    </submittedName>
</protein>
<accession>A0A1Y0T043</accession>
<keyword evidence="3" id="KW-1185">Reference proteome</keyword>
<name>A0A1Y0T043_9CAUD</name>
<keyword evidence="1" id="KW-0812">Transmembrane</keyword>
<evidence type="ECO:0000313" key="3">
    <source>
        <dbReference type="Proteomes" id="UP000221845"/>
    </source>
</evidence>
<dbReference type="EMBL" id="MF042361">
    <property type="protein sequence ID" value="ARV77159.1"/>
    <property type="molecule type" value="Genomic_DNA"/>
</dbReference>
<organism evidence="2 3">
    <name type="scientific">Pseudomonas phage Skulduggery</name>
    <dbReference type="NCBI Taxonomy" id="2006671"/>
    <lineage>
        <taxon>Viruses</taxon>
        <taxon>Duplodnaviria</taxon>
        <taxon>Heunggongvirae</taxon>
        <taxon>Uroviricota</taxon>
        <taxon>Caudoviricetes</taxon>
        <taxon>Skulduggeryvirus</taxon>
        <taxon>Skulduggeryvirus skulduggery</taxon>
    </lineage>
</organism>
<reference evidence="2 3" key="1">
    <citation type="submission" date="2017-05" db="EMBL/GenBank/DDBJ databases">
        <authorList>
            <person name="Song R."/>
            <person name="Chenine A.L."/>
            <person name="Ruprecht R.M."/>
        </authorList>
    </citation>
    <scope>NUCLEOTIDE SEQUENCE [LARGE SCALE GENOMIC DNA]</scope>
</reference>
<evidence type="ECO:0000256" key="1">
    <source>
        <dbReference type="SAM" id="Phobius"/>
    </source>
</evidence>